<dbReference type="Proteomes" id="UP000295536">
    <property type="component" value="Unassembled WGS sequence"/>
</dbReference>
<dbReference type="OrthoDB" id="9800421at2"/>
<accession>A0A4R3LJL8</accession>
<name>A0A4R3LJL8_9BURK</name>
<dbReference type="Pfam" id="PF06073">
    <property type="entry name" value="DUF934"/>
    <property type="match status" value="1"/>
</dbReference>
<dbReference type="RefSeq" id="WP_132962510.1">
    <property type="nucleotide sequence ID" value="NZ_DAIPFN010000008.1"/>
</dbReference>
<comment type="caution">
    <text evidence="1">The sequence shown here is derived from an EMBL/GenBank/DDBJ whole genome shotgun (WGS) entry which is preliminary data.</text>
</comment>
<evidence type="ECO:0000313" key="4">
    <source>
        <dbReference type="Proteomes" id="UP000315577"/>
    </source>
</evidence>
<evidence type="ECO:0000313" key="2">
    <source>
        <dbReference type="EMBL" id="TSE23728.1"/>
    </source>
</evidence>
<reference evidence="2 4" key="2">
    <citation type="submission" date="2019-07" db="EMBL/GenBank/DDBJ databases">
        <title>Tepidimonas ignava SPS-1037 draft genome.</title>
        <authorList>
            <person name="Da Costa M.S."/>
            <person name="Froufe H.J.C."/>
            <person name="Egas C."/>
            <person name="Albuquerque L."/>
        </authorList>
    </citation>
    <scope>NUCLEOTIDE SEQUENCE [LARGE SCALE GENOMIC DNA]</scope>
    <source>
        <strain evidence="2 4">SPS-1037</strain>
    </source>
</reference>
<dbReference type="PIRSF" id="PIRSF030820">
    <property type="entry name" value="UCP030820"/>
    <property type="match status" value="1"/>
</dbReference>
<protein>
    <submittedName>
        <fullName evidence="1">Uncharacterized protein (DUF934 family)</fullName>
    </submittedName>
</protein>
<evidence type="ECO:0000313" key="1">
    <source>
        <dbReference type="EMBL" id="TCS97866.1"/>
    </source>
</evidence>
<dbReference type="Proteomes" id="UP000315577">
    <property type="component" value="Unassembled WGS sequence"/>
</dbReference>
<reference evidence="1 3" key="1">
    <citation type="submission" date="2019-03" db="EMBL/GenBank/DDBJ databases">
        <title>Genomic Encyclopedia of Type Strains, Phase IV (KMG-IV): sequencing the most valuable type-strain genomes for metagenomic binning, comparative biology and taxonomic classification.</title>
        <authorList>
            <person name="Goeker M."/>
        </authorList>
    </citation>
    <scope>NUCLEOTIDE SEQUENCE [LARGE SCALE GENOMIC DNA]</scope>
    <source>
        <strain evidence="1 3">DSM 12034</strain>
    </source>
</reference>
<dbReference type="EMBL" id="VJNC01000002">
    <property type="protein sequence ID" value="TSE23728.1"/>
    <property type="molecule type" value="Genomic_DNA"/>
</dbReference>
<gene>
    <name evidence="1" type="ORF">EDC36_10773</name>
    <name evidence="2" type="ORF">Tigna_00422</name>
</gene>
<sequence length="162" mass="18173">MPQPLLHFIDPAHDLWRRAPADATAPAPHAGLVLSAEQWHAVRGHWPAELPVGVLWPNDRPIEALAPDLPRLELVALVFPKWTDGRAYTQARLLRARYGFTGQVRATGDVIADQALPLWRCGFDAAELRADQSREVAQRALQWFAAYYQPDVRHPEGGRLHA</sequence>
<dbReference type="EMBL" id="SMAH01000007">
    <property type="protein sequence ID" value="TCS97866.1"/>
    <property type="molecule type" value="Genomic_DNA"/>
</dbReference>
<dbReference type="InterPro" id="IPR008318">
    <property type="entry name" value="UCP030820"/>
</dbReference>
<evidence type="ECO:0000313" key="3">
    <source>
        <dbReference type="Proteomes" id="UP000295536"/>
    </source>
</evidence>
<keyword evidence="4" id="KW-1185">Reference proteome</keyword>
<organism evidence="1 3">
    <name type="scientific">Tepidimonas ignava</name>
    <dbReference type="NCBI Taxonomy" id="114249"/>
    <lineage>
        <taxon>Bacteria</taxon>
        <taxon>Pseudomonadati</taxon>
        <taxon>Pseudomonadota</taxon>
        <taxon>Betaproteobacteria</taxon>
        <taxon>Burkholderiales</taxon>
        <taxon>Tepidimonas</taxon>
    </lineage>
</organism>
<proteinExistence type="predicted"/>
<dbReference type="AlphaFoldDB" id="A0A4R3LJL8"/>